<feature type="transmembrane region" description="Helical" evidence="6">
    <location>
        <begin position="124"/>
        <end position="145"/>
    </location>
</feature>
<evidence type="ECO:0000256" key="1">
    <source>
        <dbReference type="ARBA" id="ARBA00004651"/>
    </source>
</evidence>
<dbReference type="KEGG" id="fgu:SD28_05870"/>
<evidence type="ECO:0000256" key="3">
    <source>
        <dbReference type="ARBA" id="ARBA00022692"/>
    </source>
</evidence>
<comment type="subcellular location">
    <subcellularLocation>
        <location evidence="1">Cell membrane</location>
        <topology evidence="1">Multi-pass membrane protein</topology>
    </subcellularLocation>
</comment>
<dbReference type="InterPro" id="IPR050833">
    <property type="entry name" value="Poly_Biosynth_Transport"/>
</dbReference>
<proteinExistence type="predicted"/>
<dbReference type="PANTHER" id="PTHR30250">
    <property type="entry name" value="PST FAMILY PREDICTED COLANIC ACID TRANSPORTER"/>
    <property type="match status" value="1"/>
</dbReference>
<dbReference type="RefSeq" id="WP_039125019.1">
    <property type="nucleotide sequence ID" value="NZ_CP010427.1"/>
</dbReference>
<feature type="transmembrane region" description="Helical" evidence="6">
    <location>
        <begin position="181"/>
        <end position="199"/>
    </location>
</feature>
<protein>
    <submittedName>
        <fullName evidence="7">Multidrug transporter</fullName>
    </submittedName>
</protein>
<keyword evidence="4 6" id="KW-1133">Transmembrane helix</keyword>
<dbReference type="EMBL" id="CP010427">
    <property type="protein sequence ID" value="AJC49191.1"/>
    <property type="molecule type" value="Genomic_DNA"/>
</dbReference>
<organism evidence="7 8">
    <name type="scientific">Allofrancisella guangzhouensis</name>
    <dbReference type="NCBI Taxonomy" id="594679"/>
    <lineage>
        <taxon>Bacteria</taxon>
        <taxon>Pseudomonadati</taxon>
        <taxon>Pseudomonadota</taxon>
        <taxon>Gammaproteobacteria</taxon>
        <taxon>Thiotrichales</taxon>
        <taxon>Francisellaceae</taxon>
        <taxon>Allofrancisella</taxon>
    </lineage>
</organism>
<dbReference type="STRING" id="594679.SD28_05870"/>
<feature type="transmembrane region" description="Helical" evidence="6">
    <location>
        <begin position="360"/>
        <end position="376"/>
    </location>
</feature>
<feature type="transmembrane region" description="Helical" evidence="6">
    <location>
        <begin position="324"/>
        <end position="348"/>
    </location>
</feature>
<evidence type="ECO:0000313" key="7">
    <source>
        <dbReference type="EMBL" id="AJC49191.1"/>
    </source>
</evidence>
<name>A0A0A8EAJ7_9GAMM</name>
<keyword evidence="5 6" id="KW-0472">Membrane</keyword>
<feature type="transmembrane region" description="Helical" evidence="6">
    <location>
        <begin position="94"/>
        <end position="112"/>
    </location>
</feature>
<feature type="transmembrane region" description="Helical" evidence="6">
    <location>
        <begin position="295"/>
        <end position="318"/>
    </location>
</feature>
<evidence type="ECO:0000256" key="5">
    <source>
        <dbReference type="ARBA" id="ARBA00023136"/>
    </source>
</evidence>
<dbReference type="OrthoDB" id="5603441at2"/>
<evidence type="ECO:0000256" key="6">
    <source>
        <dbReference type="SAM" id="Phobius"/>
    </source>
</evidence>
<dbReference type="GO" id="GO:0005886">
    <property type="term" value="C:plasma membrane"/>
    <property type="evidence" value="ECO:0007669"/>
    <property type="project" value="UniProtKB-SubCell"/>
</dbReference>
<keyword evidence="8" id="KW-1185">Reference proteome</keyword>
<feature type="transmembrane region" description="Helical" evidence="6">
    <location>
        <begin position="245"/>
        <end position="265"/>
    </location>
</feature>
<evidence type="ECO:0000256" key="2">
    <source>
        <dbReference type="ARBA" id="ARBA00022475"/>
    </source>
</evidence>
<dbReference type="PANTHER" id="PTHR30250:SF11">
    <property type="entry name" value="O-ANTIGEN TRANSPORTER-RELATED"/>
    <property type="match status" value="1"/>
</dbReference>
<dbReference type="HOGENOM" id="CLU_022017_5_4_6"/>
<reference evidence="7 8" key="1">
    <citation type="submission" date="2014-12" db="EMBL/GenBank/DDBJ databases">
        <title>Complete genome sequence of Francisella guanzhouensis strain 08HL01032 isolated from air-conditioning system in China.</title>
        <authorList>
            <person name="Svensson D."/>
            <person name="Ohrman C."/>
            <person name="Backman S."/>
            <person name="Karlsson E."/>
            <person name="Nilsson E."/>
            <person name="Bystrom M."/>
            <person name="Larkeryd A."/>
            <person name="Stenberg P."/>
            <person name="Scholtz H.C."/>
            <person name="Forsman M."/>
            <person name="Sjodin A."/>
        </authorList>
    </citation>
    <scope>NUCLEOTIDE SEQUENCE [LARGE SCALE GENOMIC DNA]</scope>
    <source>
        <strain evidence="7 8">08HL01032</strain>
    </source>
</reference>
<evidence type="ECO:0000256" key="4">
    <source>
        <dbReference type="ARBA" id="ARBA00022989"/>
    </source>
</evidence>
<feature type="transmembrane region" description="Helical" evidence="6">
    <location>
        <begin position="157"/>
        <end position="175"/>
    </location>
</feature>
<feature type="transmembrane region" description="Helical" evidence="6">
    <location>
        <begin position="44"/>
        <end position="73"/>
    </location>
</feature>
<dbReference type="Proteomes" id="UP000031104">
    <property type="component" value="Chromosome"/>
</dbReference>
<evidence type="ECO:0000313" key="8">
    <source>
        <dbReference type="Proteomes" id="UP000031104"/>
    </source>
</evidence>
<dbReference type="PROSITE" id="PS51257">
    <property type="entry name" value="PROKAR_LIPOPROTEIN"/>
    <property type="match status" value="1"/>
</dbReference>
<accession>A0A0A8EAJ7</accession>
<keyword evidence="3 6" id="KW-0812">Transmembrane</keyword>
<sequence>MLKRIFSNHILSKSLLTMFVQALGQGCAFITAILLARHLNINEYGYYIFGVTVATILAVIATMGAGGILARTWGKSDLFTYQRDKETFLVQNWYFKRGILIILAVISLIFSYSHFKDSVNYIEIFALLFTIPFFIANILQSFFVAKRVVVLANLLQLGLRIIMLLITLYFIVWHINATVTLVSNMAAFMFIYIALVWLIQLKKYSFKNSKPSGSNLSFALMQWGLLLLSQIDILILKGISDTKSIALFGVALQLSALVSFVLNAVNANILSQIADDYKNCSLIEFQKRVTSYTKIIFFLSIFAIVVLLVCGYPITLLYGEQYTISYFIFSILMIGQIINVLSGCVATILNMAGYEKKTCIAFYIALLINIVLGIIFTKIWGVYGLAAASSLSMTYWNIHLLYQVVTKIKINPTIFIKIEKHLT</sequence>
<keyword evidence="2" id="KW-1003">Cell membrane</keyword>
<dbReference type="AlphaFoldDB" id="A0A0A8EAJ7"/>
<gene>
    <name evidence="7" type="ORF">SD28_05870</name>
</gene>
<feature type="transmembrane region" description="Helical" evidence="6">
    <location>
        <begin position="220"/>
        <end position="239"/>
    </location>
</feature>